<sequence>MSVHIGRDAGRPYAVQSTNRFTDNIGISLGKRAFLNLSRPTLPDAWSRPLFLRNNIDALDRSLNTRSNPDHAVVRFTTAFALHEQAWLCVSRRIKEGHTASPYKVELRSGTVAHSGPFTEASRRGVWWFLAHALEAYTGSNGDINHIQRGPWCPPLRTGGCLEALGEARRLPKKAEVPAIRDVGSHGRRTETRGNPRAAGTKDIAQRCCMRVCQIGGAHLEFGRSLTEERYFQMPHSPGVFRHVNLVGKSFLRSDIEVPEDNGIFATATRKWYYLTPNAAFRIGIYGPKSVICLAS</sequence>
<dbReference type="EMBL" id="KN822958">
    <property type="protein sequence ID" value="KIO31965.1"/>
    <property type="molecule type" value="Genomic_DNA"/>
</dbReference>
<keyword evidence="2" id="KW-1185">Reference proteome</keyword>
<gene>
    <name evidence="1" type="ORF">M407DRAFT_216475</name>
</gene>
<reference evidence="1 2" key="1">
    <citation type="submission" date="2014-04" db="EMBL/GenBank/DDBJ databases">
        <authorList>
            <consortium name="DOE Joint Genome Institute"/>
            <person name="Kuo A."/>
            <person name="Girlanda M."/>
            <person name="Perotto S."/>
            <person name="Kohler A."/>
            <person name="Nagy L.G."/>
            <person name="Floudas D."/>
            <person name="Copeland A."/>
            <person name="Barry K.W."/>
            <person name="Cichocki N."/>
            <person name="Veneault-Fourrey C."/>
            <person name="LaButti K."/>
            <person name="Lindquist E.A."/>
            <person name="Lipzen A."/>
            <person name="Lundell T."/>
            <person name="Morin E."/>
            <person name="Murat C."/>
            <person name="Sun H."/>
            <person name="Tunlid A."/>
            <person name="Henrissat B."/>
            <person name="Grigoriev I.V."/>
            <person name="Hibbett D.S."/>
            <person name="Martin F."/>
            <person name="Nordberg H.P."/>
            <person name="Cantor M.N."/>
            <person name="Hua S.X."/>
        </authorList>
    </citation>
    <scope>NUCLEOTIDE SEQUENCE [LARGE SCALE GENOMIC DNA]</scope>
    <source>
        <strain evidence="1 2">MUT 4182</strain>
    </source>
</reference>
<accession>A0A0C3QIN7</accession>
<evidence type="ECO:0000313" key="1">
    <source>
        <dbReference type="EMBL" id="KIO31965.1"/>
    </source>
</evidence>
<proteinExistence type="predicted"/>
<evidence type="ECO:0000313" key="2">
    <source>
        <dbReference type="Proteomes" id="UP000054248"/>
    </source>
</evidence>
<dbReference type="Proteomes" id="UP000054248">
    <property type="component" value="Unassembled WGS sequence"/>
</dbReference>
<dbReference type="AlphaFoldDB" id="A0A0C3QIN7"/>
<name>A0A0C3QIN7_9AGAM</name>
<protein>
    <submittedName>
        <fullName evidence="1">Uncharacterized protein</fullName>
    </submittedName>
</protein>
<organism evidence="1 2">
    <name type="scientific">Tulasnella calospora MUT 4182</name>
    <dbReference type="NCBI Taxonomy" id="1051891"/>
    <lineage>
        <taxon>Eukaryota</taxon>
        <taxon>Fungi</taxon>
        <taxon>Dikarya</taxon>
        <taxon>Basidiomycota</taxon>
        <taxon>Agaricomycotina</taxon>
        <taxon>Agaricomycetes</taxon>
        <taxon>Cantharellales</taxon>
        <taxon>Tulasnellaceae</taxon>
        <taxon>Tulasnella</taxon>
    </lineage>
</organism>
<reference evidence="2" key="2">
    <citation type="submission" date="2015-01" db="EMBL/GenBank/DDBJ databases">
        <title>Evolutionary Origins and Diversification of the Mycorrhizal Mutualists.</title>
        <authorList>
            <consortium name="DOE Joint Genome Institute"/>
            <consortium name="Mycorrhizal Genomics Consortium"/>
            <person name="Kohler A."/>
            <person name="Kuo A."/>
            <person name="Nagy L.G."/>
            <person name="Floudas D."/>
            <person name="Copeland A."/>
            <person name="Barry K.W."/>
            <person name="Cichocki N."/>
            <person name="Veneault-Fourrey C."/>
            <person name="LaButti K."/>
            <person name="Lindquist E.A."/>
            <person name="Lipzen A."/>
            <person name="Lundell T."/>
            <person name="Morin E."/>
            <person name="Murat C."/>
            <person name="Riley R."/>
            <person name="Ohm R."/>
            <person name="Sun H."/>
            <person name="Tunlid A."/>
            <person name="Henrissat B."/>
            <person name="Grigoriev I.V."/>
            <person name="Hibbett D.S."/>
            <person name="Martin F."/>
        </authorList>
    </citation>
    <scope>NUCLEOTIDE SEQUENCE [LARGE SCALE GENOMIC DNA]</scope>
    <source>
        <strain evidence="2">MUT 4182</strain>
    </source>
</reference>
<dbReference type="HOGENOM" id="CLU_940708_0_0_1"/>